<dbReference type="AlphaFoldDB" id="A0A0B6YMS8"/>
<feature type="non-terminal residue" evidence="1">
    <location>
        <position position="123"/>
    </location>
</feature>
<reference evidence="1" key="1">
    <citation type="submission" date="2014-12" db="EMBL/GenBank/DDBJ databases">
        <title>Insight into the proteome of Arion vulgaris.</title>
        <authorList>
            <person name="Aradska J."/>
            <person name="Bulat T."/>
            <person name="Smidak R."/>
            <person name="Sarate P."/>
            <person name="Gangsoo J."/>
            <person name="Sialana F."/>
            <person name="Bilban M."/>
            <person name="Lubec G."/>
        </authorList>
    </citation>
    <scope>NUCLEOTIDE SEQUENCE</scope>
    <source>
        <tissue evidence="1">Skin</tissue>
    </source>
</reference>
<sequence>SAFQGNNDVFFYSQSSTYFDVLPTGQIILTSPIQAGDYSTATVQASDQGIYPKPLQSRQAFIVVRGIPCITTTLKTTKAPTTKPTPTTIRSTTFVSTKITTPSENDAPNFFTDNLSWLMVSIL</sequence>
<gene>
    <name evidence="1" type="primary">ORF28547</name>
</gene>
<dbReference type="EMBL" id="HACG01009935">
    <property type="protein sequence ID" value="CEK56800.1"/>
    <property type="molecule type" value="Transcribed_RNA"/>
</dbReference>
<feature type="non-terminal residue" evidence="1">
    <location>
        <position position="1"/>
    </location>
</feature>
<accession>A0A0B6YMS8</accession>
<evidence type="ECO:0000313" key="1">
    <source>
        <dbReference type="EMBL" id="CEK56800.1"/>
    </source>
</evidence>
<proteinExistence type="predicted"/>
<name>A0A0B6YMS8_9EUPU</name>
<organism evidence="1">
    <name type="scientific">Arion vulgaris</name>
    <dbReference type="NCBI Taxonomy" id="1028688"/>
    <lineage>
        <taxon>Eukaryota</taxon>
        <taxon>Metazoa</taxon>
        <taxon>Spiralia</taxon>
        <taxon>Lophotrochozoa</taxon>
        <taxon>Mollusca</taxon>
        <taxon>Gastropoda</taxon>
        <taxon>Heterobranchia</taxon>
        <taxon>Euthyneura</taxon>
        <taxon>Panpulmonata</taxon>
        <taxon>Eupulmonata</taxon>
        <taxon>Stylommatophora</taxon>
        <taxon>Helicina</taxon>
        <taxon>Arionoidea</taxon>
        <taxon>Arionidae</taxon>
        <taxon>Arion</taxon>
    </lineage>
</organism>
<protein>
    <submittedName>
        <fullName evidence="1">Uncharacterized protein</fullName>
    </submittedName>
</protein>